<keyword evidence="8" id="KW-1185">Reference proteome</keyword>
<dbReference type="Pfam" id="PF25954">
    <property type="entry name" value="Beta-barrel_RND_2"/>
    <property type="match status" value="1"/>
</dbReference>
<feature type="compositionally biased region" description="Low complexity" evidence="2">
    <location>
        <begin position="14"/>
        <end position="25"/>
    </location>
</feature>
<dbReference type="Gene3D" id="2.40.420.20">
    <property type="match status" value="1"/>
</dbReference>
<dbReference type="STRING" id="983920.Y88_2131"/>
<reference evidence="7 8" key="1">
    <citation type="journal article" date="2012" name="J. Bacteriol.">
        <title>Draft Genome Sequence of Novosphingobium nitrogenifigens Y88T.</title>
        <authorList>
            <person name="Strabala T.J."/>
            <person name="Macdonald L."/>
            <person name="Liu V."/>
            <person name="Smit A.M."/>
        </authorList>
    </citation>
    <scope>NUCLEOTIDE SEQUENCE [LARGE SCALE GENOMIC DNA]</scope>
    <source>
        <strain evidence="7 8">DSM 19370</strain>
    </source>
</reference>
<dbReference type="InterPro" id="IPR058627">
    <property type="entry name" value="MdtA-like_C"/>
</dbReference>
<dbReference type="InterPro" id="IPR059052">
    <property type="entry name" value="HH_YbhG-like"/>
</dbReference>
<dbReference type="Gene3D" id="2.40.30.170">
    <property type="match status" value="1"/>
</dbReference>
<dbReference type="EMBL" id="AEWJ01000023">
    <property type="protein sequence ID" value="EGD60257.1"/>
    <property type="molecule type" value="Genomic_DNA"/>
</dbReference>
<dbReference type="Pfam" id="PF25881">
    <property type="entry name" value="HH_YBHG"/>
    <property type="match status" value="1"/>
</dbReference>
<dbReference type="Gene3D" id="1.10.287.470">
    <property type="entry name" value="Helix hairpin bin"/>
    <property type="match status" value="1"/>
</dbReference>
<evidence type="ECO:0000256" key="2">
    <source>
        <dbReference type="SAM" id="MobiDB-lite"/>
    </source>
</evidence>
<gene>
    <name evidence="7" type="ORF">Y88_2131</name>
</gene>
<proteinExistence type="inferred from homology"/>
<dbReference type="PANTHER" id="PTHR30469">
    <property type="entry name" value="MULTIDRUG RESISTANCE PROTEIN MDTA"/>
    <property type="match status" value="1"/>
</dbReference>
<feature type="compositionally biased region" description="Polar residues" evidence="2">
    <location>
        <begin position="1"/>
        <end position="10"/>
    </location>
</feature>
<feature type="domain" description="Multidrug resistance protein MdtA-like C-terminal permuted SH3" evidence="6">
    <location>
        <begin position="323"/>
        <end position="376"/>
    </location>
</feature>
<keyword evidence="3" id="KW-1133">Transmembrane helix</keyword>
<feature type="domain" description="CusB-like beta-barrel" evidence="5">
    <location>
        <begin position="246"/>
        <end position="316"/>
    </location>
</feature>
<protein>
    <submittedName>
        <fullName evidence="7">Secretion protein HlyD</fullName>
    </submittedName>
</protein>
<evidence type="ECO:0000259" key="5">
    <source>
        <dbReference type="Pfam" id="PF25954"/>
    </source>
</evidence>
<dbReference type="InterPro" id="IPR006143">
    <property type="entry name" value="RND_pump_MFP"/>
</dbReference>
<feature type="transmembrane region" description="Helical" evidence="3">
    <location>
        <begin position="35"/>
        <end position="53"/>
    </location>
</feature>
<dbReference type="Gene3D" id="2.40.50.100">
    <property type="match status" value="1"/>
</dbReference>
<evidence type="ECO:0000313" key="7">
    <source>
        <dbReference type="EMBL" id="EGD60257.1"/>
    </source>
</evidence>
<evidence type="ECO:0000259" key="4">
    <source>
        <dbReference type="Pfam" id="PF25881"/>
    </source>
</evidence>
<accession>F1Z579</accession>
<feature type="domain" description="YbhG-like alpha-helical hairpin" evidence="4">
    <location>
        <begin position="133"/>
        <end position="213"/>
    </location>
</feature>
<comment type="similarity">
    <text evidence="1">Belongs to the membrane fusion protein (MFP) (TC 8.A.1) family.</text>
</comment>
<dbReference type="GO" id="GO:1990281">
    <property type="term" value="C:efflux pump complex"/>
    <property type="evidence" value="ECO:0007669"/>
    <property type="project" value="TreeGrafter"/>
</dbReference>
<comment type="caution">
    <text evidence="7">The sequence shown here is derived from an EMBL/GenBank/DDBJ whole genome shotgun (WGS) entry which is preliminary data.</text>
</comment>
<evidence type="ECO:0000313" key="8">
    <source>
        <dbReference type="Proteomes" id="UP000004728"/>
    </source>
</evidence>
<dbReference type="Proteomes" id="UP000004728">
    <property type="component" value="Unassembled WGS sequence"/>
</dbReference>
<dbReference type="PANTHER" id="PTHR30469:SF15">
    <property type="entry name" value="HLYD FAMILY OF SECRETION PROTEINS"/>
    <property type="match status" value="1"/>
</dbReference>
<dbReference type="InterPro" id="IPR058792">
    <property type="entry name" value="Beta-barrel_RND_2"/>
</dbReference>
<dbReference type="AlphaFoldDB" id="F1Z579"/>
<dbReference type="InParanoid" id="F1Z579"/>
<keyword evidence="3" id="KW-0812">Transmembrane</keyword>
<dbReference type="eggNOG" id="COG0845">
    <property type="taxonomic scope" value="Bacteria"/>
</dbReference>
<evidence type="ECO:0000259" key="6">
    <source>
        <dbReference type="Pfam" id="PF25967"/>
    </source>
</evidence>
<keyword evidence="3" id="KW-0472">Membrane</keyword>
<dbReference type="Pfam" id="PF25967">
    <property type="entry name" value="RND-MFP_C"/>
    <property type="match status" value="1"/>
</dbReference>
<dbReference type="GO" id="GO:0015562">
    <property type="term" value="F:efflux transmembrane transporter activity"/>
    <property type="evidence" value="ECO:0007669"/>
    <property type="project" value="TreeGrafter"/>
</dbReference>
<feature type="region of interest" description="Disordered" evidence="2">
    <location>
        <begin position="1"/>
        <end position="25"/>
    </location>
</feature>
<name>F1Z579_9SPHN</name>
<dbReference type="HOGENOM" id="CLU_018816_1_3_5"/>
<organism evidence="7 8">
    <name type="scientific">Novosphingobium nitrogenifigens DSM 19370</name>
    <dbReference type="NCBI Taxonomy" id="983920"/>
    <lineage>
        <taxon>Bacteria</taxon>
        <taxon>Pseudomonadati</taxon>
        <taxon>Pseudomonadota</taxon>
        <taxon>Alphaproteobacteria</taxon>
        <taxon>Sphingomonadales</taxon>
        <taxon>Sphingomonadaceae</taxon>
        <taxon>Novosphingobium</taxon>
    </lineage>
</organism>
<dbReference type="NCBIfam" id="TIGR01730">
    <property type="entry name" value="RND_mfp"/>
    <property type="match status" value="1"/>
</dbReference>
<dbReference type="SUPFAM" id="SSF111369">
    <property type="entry name" value="HlyD-like secretion proteins"/>
    <property type="match status" value="1"/>
</dbReference>
<sequence length="405" mass="41736">MNDMTTNTDVDANGAGSDAPVSSVSSVAGPSRRSLGLAILALTVLGGAGYGLYRSFSAPVAAHSDANAQTVTVIVPGRLSVEGSVTASGVLAARRDLPVGIAGEGGRVVQVLVDAGSWVDKGQVLAIVDRSVQAEEIASQAANVEVQEANARLAQSKLDRSLKLVSNGFISNADIEQLVATRDAAQAQVRVARATLGQLRASAARLNVVAPEAGLVLTRQVEPGQIVSSASGTLFRIARDGELEMQARLSESNLARLAIGDTAQVTPVGTTQPFTGHIWQLAPTIDATTREGLARIALPFDRALRPGGFATARLRSGTSTAPLLPESAIMSDAAGAYVYVVDHGDKVVRRGVATGDVTPQGIVVTRGLSGDERVVLRAGGFLNPGDKVRPIVSRGRDGDGQKGTS</sequence>
<evidence type="ECO:0000256" key="1">
    <source>
        <dbReference type="ARBA" id="ARBA00009477"/>
    </source>
</evidence>
<evidence type="ECO:0000256" key="3">
    <source>
        <dbReference type="SAM" id="Phobius"/>
    </source>
</evidence>